<evidence type="ECO:0000256" key="1">
    <source>
        <dbReference type="SAM" id="MobiDB-lite"/>
    </source>
</evidence>
<dbReference type="KEGG" id="cml:BN424_1825"/>
<protein>
    <submittedName>
        <fullName evidence="3">Variant TcdC</fullName>
    </submittedName>
</protein>
<feature type="region of interest" description="Disordered" evidence="1">
    <location>
        <begin position="63"/>
        <end position="92"/>
    </location>
</feature>
<dbReference type="RefSeq" id="WP_015076492.1">
    <property type="nucleotide sequence ID" value="NC_019425.2"/>
</dbReference>
<evidence type="ECO:0000313" key="3">
    <source>
        <dbReference type="EMBL" id="CCO11266.2"/>
    </source>
</evidence>
<evidence type="ECO:0000313" key="4">
    <source>
        <dbReference type="Proteomes" id="UP000000212"/>
    </source>
</evidence>
<keyword evidence="4" id="KW-1185">Reference proteome</keyword>
<feature type="transmembrane region" description="Helical" evidence="2">
    <location>
        <begin position="6"/>
        <end position="28"/>
    </location>
</feature>
<feature type="transmembrane region" description="Helical" evidence="2">
    <location>
        <begin position="40"/>
        <end position="56"/>
    </location>
</feature>
<dbReference type="eggNOG" id="ENOG5031TB7">
    <property type="taxonomic scope" value="Bacteria"/>
</dbReference>
<dbReference type="HOGENOM" id="CLU_083838_1_1_9"/>
<reference evidence="4" key="1">
    <citation type="journal article" date="2013" name="Genome Announc.">
        <title>Complete Chromosome Sequence of Carnobacterium maltaromaticum LMA 28.</title>
        <authorList>
            <person name="Cailliez-Grimal C."/>
            <person name="Chaillou S."/>
            <person name="Anba-Mondoloni J."/>
            <person name="Loux V."/>
            <person name="Afzal M.I."/>
            <person name="Rahman A."/>
            <person name="Kergourlay G."/>
            <person name="Champomier-Verges M.C."/>
            <person name="Zagorec M."/>
            <person name="Dalgaard P."/>
            <person name="Leisner J.J."/>
            <person name="Prevost H."/>
            <person name="Revol-Junelles A.M."/>
            <person name="Borges F."/>
        </authorList>
    </citation>
    <scope>NUCLEOTIDE SEQUENCE</scope>
    <source>
        <strain evidence="4">LMA28</strain>
    </source>
</reference>
<feature type="compositionally biased region" description="Low complexity" evidence="1">
    <location>
        <begin position="77"/>
        <end position="92"/>
    </location>
</feature>
<sequence length="216" mass="23574">MEILGAFSLLIGFLAIVVGICLFIIGFIRKNSKVKRNTGILVAGFAIFIFGIILLPKNSESNEASSAQKDTNKENSSEVAISSESSTSDSSAVNEELVKMLEESEAANKDLSTYRTDVTFENLARTPDNFQNEKIVLSGEVIQVMEDASETQLRLAVNENYDTIVLVKYGKSIVQERILENDIITIYGSSNGLISYESTIGGTITIPAVTAYIINR</sequence>
<keyword evidence="2" id="KW-0472">Membrane</keyword>
<dbReference type="AlphaFoldDB" id="K8ERT4"/>
<dbReference type="OrthoDB" id="1656098at2"/>
<organism evidence="3 4">
    <name type="scientific">Carnobacterium maltaromaticum LMA28</name>
    <dbReference type="NCBI Taxonomy" id="1234679"/>
    <lineage>
        <taxon>Bacteria</taxon>
        <taxon>Bacillati</taxon>
        <taxon>Bacillota</taxon>
        <taxon>Bacilli</taxon>
        <taxon>Lactobacillales</taxon>
        <taxon>Carnobacteriaceae</taxon>
        <taxon>Carnobacterium</taxon>
    </lineage>
</organism>
<name>K8ERT4_CARML</name>
<dbReference type="STRING" id="1234679.BN424_1825"/>
<evidence type="ECO:0000256" key="2">
    <source>
        <dbReference type="SAM" id="Phobius"/>
    </source>
</evidence>
<dbReference type="Proteomes" id="UP000000212">
    <property type="component" value="Chromosome"/>
</dbReference>
<accession>K8ERT4</accession>
<keyword evidence="2" id="KW-1133">Transmembrane helix</keyword>
<keyword evidence="2" id="KW-0812">Transmembrane</keyword>
<gene>
    <name evidence="3" type="primary">tcdC</name>
    <name evidence="3" type="ORF">BN424_1825</name>
</gene>
<dbReference type="EMBL" id="HE999757">
    <property type="protein sequence ID" value="CCO11266.2"/>
    <property type="molecule type" value="Genomic_DNA"/>
</dbReference>
<proteinExistence type="predicted"/>